<protein>
    <submittedName>
        <fullName evidence="1">Uncharacterized protein</fullName>
    </submittedName>
</protein>
<evidence type="ECO:0000313" key="2">
    <source>
        <dbReference type="Proteomes" id="UP000256779"/>
    </source>
</evidence>
<accession>A0A3D9KY13</accession>
<dbReference type="EMBL" id="QREG01000022">
    <property type="protein sequence ID" value="RED94122.1"/>
    <property type="molecule type" value="Genomic_DNA"/>
</dbReference>
<dbReference type="AlphaFoldDB" id="A0A3D9KY13"/>
<proteinExistence type="predicted"/>
<dbReference type="RefSeq" id="WP_115869719.1">
    <property type="nucleotide sequence ID" value="NZ_QREG01000022.1"/>
</dbReference>
<evidence type="ECO:0000313" key="1">
    <source>
        <dbReference type="EMBL" id="RED94122.1"/>
    </source>
</evidence>
<name>A0A3D9KY13_MARFU</name>
<dbReference type="OrthoDB" id="837183at2"/>
<comment type="caution">
    <text evidence="1">The sequence shown here is derived from an EMBL/GenBank/DDBJ whole genome shotgun (WGS) entry which is preliminary data.</text>
</comment>
<reference evidence="1 2" key="1">
    <citation type="submission" date="2018-07" db="EMBL/GenBank/DDBJ databases">
        <title>Genomic Encyclopedia of Type Strains, Phase IV (KMG-IV): sequencing the most valuable type-strain genomes for metagenomic binning, comparative biology and taxonomic classification.</title>
        <authorList>
            <person name="Goeker M."/>
        </authorList>
    </citation>
    <scope>NUCLEOTIDE SEQUENCE [LARGE SCALE GENOMIC DNA]</scope>
    <source>
        <strain evidence="1 2">DSM 4134</strain>
    </source>
</reference>
<gene>
    <name evidence="1" type="ORF">C7460_12263</name>
</gene>
<sequence length="169" mass="19595">MYKWIILIVLAVGCHPAKHEPVDPKSLSFTTTDASEMYFKNIRQSSYTVEIRKEAGINIYRPNTLQNVLMPLKPVLLINWRHDKAYVILESTEAQQIDQVIIAQDTLSYEEGVPKQNSTLATHIYNAILQQQKVTVYLDSSSLSMFGHPTHQDYFRTTLFDFYRLVEIR</sequence>
<organism evidence="1 2">
    <name type="scientific">Marinoscillum furvescens DSM 4134</name>
    <dbReference type="NCBI Taxonomy" id="1122208"/>
    <lineage>
        <taxon>Bacteria</taxon>
        <taxon>Pseudomonadati</taxon>
        <taxon>Bacteroidota</taxon>
        <taxon>Cytophagia</taxon>
        <taxon>Cytophagales</taxon>
        <taxon>Reichenbachiellaceae</taxon>
        <taxon>Marinoscillum</taxon>
    </lineage>
</organism>
<keyword evidence="2" id="KW-1185">Reference proteome</keyword>
<dbReference type="Proteomes" id="UP000256779">
    <property type="component" value="Unassembled WGS sequence"/>
</dbReference>